<keyword evidence="1" id="KW-0472">Membrane</keyword>
<reference evidence="2" key="1">
    <citation type="submission" date="2009-10" db="EMBL/GenBank/DDBJ databases">
        <title>Complete sequence of Bacillus selenitireducens MLS10.</title>
        <authorList>
            <consortium name="US DOE Joint Genome Institute"/>
            <person name="Lucas S."/>
            <person name="Copeland A."/>
            <person name="Lapidus A."/>
            <person name="Glavina del Rio T."/>
            <person name="Dalin E."/>
            <person name="Tice H."/>
            <person name="Bruce D."/>
            <person name="Goodwin L."/>
            <person name="Pitluck S."/>
            <person name="Sims D."/>
            <person name="Brettin T."/>
            <person name="Detter J.C."/>
            <person name="Han C."/>
            <person name="Larimer F."/>
            <person name="Land M."/>
            <person name="Hauser L."/>
            <person name="Kyrpides N."/>
            <person name="Ovchinnikova G."/>
            <person name="Stolz J."/>
        </authorList>
    </citation>
    <scope>NUCLEOTIDE SEQUENCE [LARGE SCALE GENOMIC DNA]</scope>
    <source>
        <strain evidence="2">MLS10</strain>
    </source>
</reference>
<accession>D6XXL1</accession>
<organism evidence="2 3">
    <name type="scientific">Bacillus selenitireducens (strain ATCC 700615 / DSM 15326 / MLS10)</name>
    <dbReference type="NCBI Taxonomy" id="439292"/>
    <lineage>
        <taxon>Bacteria</taxon>
        <taxon>Bacillati</taxon>
        <taxon>Bacillota</taxon>
        <taxon>Bacilli</taxon>
        <taxon>Bacillales</taxon>
        <taxon>Bacillaceae</taxon>
        <taxon>Salisediminibacterium</taxon>
    </lineage>
</organism>
<proteinExistence type="predicted"/>
<dbReference type="eggNOG" id="COG3192">
    <property type="taxonomic scope" value="Bacteria"/>
</dbReference>
<dbReference type="OrthoDB" id="9778282at2"/>
<dbReference type="GO" id="GO:0034228">
    <property type="term" value="F:ethanolamine transmembrane transporter activity"/>
    <property type="evidence" value="ECO:0007669"/>
    <property type="project" value="InterPro"/>
</dbReference>
<dbReference type="KEGG" id="bse:Bsel_2553"/>
<dbReference type="EMBL" id="CP001791">
    <property type="protein sequence ID" value="ADI00054.1"/>
    <property type="molecule type" value="Genomic_DNA"/>
</dbReference>
<dbReference type="AlphaFoldDB" id="D6XXL1"/>
<dbReference type="PANTHER" id="PTHR40089:SF1">
    <property type="entry name" value="ETHANOLAMINE PERMEASE EUTH-RELATED"/>
    <property type="match status" value="1"/>
</dbReference>
<dbReference type="PANTHER" id="PTHR40089">
    <property type="entry name" value="ETHANOLAMINE UTILIZATION PROTEIN EUTH"/>
    <property type="match status" value="1"/>
</dbReference>
<feature type="transmembrane region" description="Helical" evidence="1">
    <location>
        <begin position="69"/>
        <end position="87"/>
    </location>
</feature>
<evidence type="ECO:0000313" key="3">
    <source>
        <dbReference type="Proteomes" id="UP000000271"/>
    </source>
</evidence>
<dbReference type="Pfam" id="PF04346">
    <property type="entry name" value="EutH"/>
    <property type="match status" value="1"/>
</dbReference>
<keyword evidence="1" id="KW-0812">Transmembrane</keyword>
<feature type="transmembrane region" description="Helical" evidence="1">
    <location>
        <begin position="44"/>
        <end position="62"/>
    </location>
</feature>
<sequence length="356" mass="37515">MIVNQIIVGILIIFLVIGVLDKIFKLNRGYGDAFDEGFQAMGPLALVMIGMIMASPVIADLVTPVASPVFSWIGADPAMISGMLLAVDMGGYSIAMEMAATEEAAKFSGIILATMLGPTFVFTVPVALGLIREQDYPLLAKGILAGLMAVPPGAFTAGLMAGFAPGFLFVQLLPVLILVIVTGAGLLFLPNGMIRFFLLAGKGILAFTLIMIVLVAVQELLGIHLLSGFVPFSEAMEIIGLIVLALGGAFPFVHFLKKHVIPAVTSRTSIEDDVAVTGFVSSLAHSIPMFRNLHLMSEKGKLMNIAFSVSGAFVLGGHLGFTAALEPDMVSAMMTGKLFSGILAVTGVYFYVLKKS</sequence>
<keyword evidence="1" id="KW-1133">Transmembrane helix</keyword>
<feature type="transmembrane region" description="Helical" evidence="1">
    <location>
        <begin position="238"/>
        <end position="256"/>
    </location>
</feature>
<evidence type="ECO:0000256" key="1">
    <source>
        <dbReference type="SAM" id="Phobius"/>
    </source>
</evidence>
<feature type="transmembrane region" description="Helical" evidence="1">
    <location>
        <begin position="7"/>
        <end position="24"/>
    </location>
</feature>
<feature type="transmembrane region" description="Helical" evidence="1">
    <location>
        <begin position="196"/>
        <end position="218"/>
    </location>
</feature>
<dbReference type="STRING" id="439292.Bsel_2553"/>
<feature type="transmembrane region" description="Helical" evidence="1">
    <location>
        <begin position="143"/>
        <end position="163"/>
    </location>
</feature>
<name>D6XXL1_BACIE</name>
<dbReference type="InterPro" id="IPR007441">
    <property type="entry name" value="EutH"/>
</dbReference>
<dbReference type="NCBIfam" id="NF011667">
    <property type="entry name" value="PRK15086.1-3"/>
    <property type="match status" value="1"/>
</dbReference>
<keyword evidence="3" id="KW-1185">Reference proteome</keyword>
<dbReference type="Proteomes" id="UP000000271">
    <property type="component" value="Chromosome"/>
</dbReference>
<dbReference type="PIRSF" id="PIRSF019466">
    <property type="entry name" value="EutH"/>
    <property type="match status" value="1"/>
</dbReference>
<feature type="transmembrane region" description="Helical" evidence="1">
    <location>
        <begin position="330"/>
        <end position="352"/>
    </location>
</feature>
<dbReference type="HOGENOM" id="CLU_061142_0_0_9"/>
<dbReference type="RefSeq" id="WP_013173475.1">
    <property type="nucleotide sequence ID" value="NC_014219.1"/>
</dbReference>
<evidence type="ECO:0000313" key="2">
    <source>
        <dbReference type="EMBL" id="ADI00054.1"/>
    </source>
</evidence>
<dbReference type="GO" id="GO:0005886">
    <property type="term" value="C:plasma membrane"/>
    <property type="evidence" value="ECO:0007669"/>
    <property type="project" value="TreeGrafter"/>
</dbReference>
<protein>
    <submittedName>
        <fullName evidence="2">Ethanolamine utilization protein EutH</fullName>
    </submittedName>
</protein>
<feature type="transmembrane region" description="Helical" evidence="1">
    <location>
        <begin position="169"/>
        <end position="189"/>
    </location>
</feature>
<feature type="transmembrane region" description="Helical" evidence="1">
    <location>
        <begin position="302"/>
        <end position="324"/>
    </location>
</feature>
<feature type="transmembrane region" description="Helical" evidence="1">
    <location>
        <begin position="107"/>
        <end position="131"/>
    </location>
</feature>
<gene>
    <name evidence="2" type="ordered locus">Bsel_2553</name>
</gene>